<dbReference type="GO" id="GO:0005524">
    <property type="term" value="F:ATP binding"/>
    <property type="evidence" value="ECO:0007669"/>
    <property type="project" value="UniProtKB-KW"/>
</dbReference>
<reference evidence="4" key="1">
    <citation type="submission" date="2021-02" db="EMBL/GenBank/DDBJ databases">
        <title>First Annotated Genome of the Yellow-green Alga Tribonema minus.</title>
        <authorList>
            <person name="Mahan K.M."/>
        </authorList>
    </citation>
    <scope>NUCLEOTIDE SEQUENCE</scope>
    <source>
        <strain evidence="4">UTEX B ZZ1240</strain>
    </source>
</reference>
<dbReference type="CDD" id="cd05117">
    <property type="entry name" value="STKc_CAMK"/>
    <property type="match status" value="1"/>
</dbReference>
<gene>
    <name evidence="4" type="ORF">JKP88DRAFT_305656</name>
</gene>
<organism evidence="4 5">
    <name type="scientific">Tribonema minus</name>
    <dbReference type="NCBI Taxonomy" id="303371"/>
    <lineage>
        <taxon>Eukaryota</taxon>
        <taxon>Sar</taxon>
        <taxon>Stramenopiles</taxon>
        <taxon>Ochrophyta</taxon>
        <taxon>PX clade</taxon>
        <taxon>Xanthophyceae</taxon>
        <taxon>Tribonematales</taxon>
        <taxon>Tribonemataceae</taxon>
        <taxon>Tribonema</taxon>
    </lineage>
</organism>
<keyword evidence="1" id="KW-0547">Nucleotide-binding</keyword>
<name>A0A835ZCS0_9STRA</name>
<evidence type="ECO:0000313" key="5">
    <source>
        <dbReference type="Proteomes" id="UP000664859"/>
    </source>
</evidence>
<dbReference type="FunFam" id="1.10.510.10:FF:000571">
    <property type="entry name" value="Maternal embryonic leucine zipper kinase"/>
    <property type="match status" value="1"/>
</dbReference>
<dbReference type="PANTHER" id="PTHR24347">
    <property type="entry name" value="SERINE/THREONINE-PROTEIN KINASE"/>
    <property type="match status" value="1"/>
</dbReference>
<feature type="domain" description="Protein kinase" evidence="3">
    <location>
        <begin position="1"/>
        <end position="239"/>
    </location>
</feature>
<dbReference type="OrthoDB" id="336747at2759"/>
<evidence type="ECO:0000259" key="3">
    <source>
        <dbReference type="PROSITE" id="PS50011"/>
    </source>
</evidence>
<evidence type="ECO:0000256" key="2">
    <source>
        <dbReference type="ARBA" id="ARBA00022840"/>
    </source>
</evidence>
<evidence type="ECO:0000313" key="4">
    <source>
        <dbReference type="EMBL" id="KAG5187894.1"/>
    </source>
</evidence>
<evidence type="ECO:0000256" key="1">
    <source>
        <dbReference type="ARBA" id="ARBA00022741"/>
    </source>
</evidence>
<dbReference type="InterPro" id="IPR000719">
    <property type="entry name" value="Prot_kinase_dom"/>
</dbReference>
<proteinExistence type="predicted"/>
<dbReference type="Proteomes" id="UP000664859">
    <property type="component" value="Unassembled WGS sequence"/>
</dbReference>
<protein>
    <submittedName>
        <fullName evidence="4">Kinase-like domain-containing protein</fullName>
    </submittedName>
</protein>
<keyword evidence="5" id="KW-1185">Reference proteome</keyword>
<dbReference type="SUPFAM" id="SSF56112">
    <property type="entry name" value="Protein kinase-like (PK-like)"/>
    <property type="match status" value="1"/>
</dbReference>
<keyword evidence="4" id="KW-0808">Transferase</keyword>
<keyword evidence="2" id="KW-0067">ATP-binding</keyword>
<dbReference type="InterPro" id="IPR008271">
    <property type="entry name" value="Ser/Thr_kinase_AS"/>
</dbReference>
<dbReference type="PROSITE" id="PS50011">
    <property type="entry name" value="PROTEIN_KINASE_DOM"/>
    <property type="match status" value="1"/>
</dbReference>
<dbReference type="Gene3D" id="3.30.200.20">
    <property type="entry name" value="Phosphorylase Kinase, domain 1"/>
    <property type="match status" value="1"/>
</dbReference>
<dbReference type="InterPro" id="IPR011009">
    <property type="entry name" value="Kinase-like_dom_sf"/>
</dbReference>
<sequence length="289" mass="32999">MHRKSRVMFAVKATDIDAPAGEQALQIEAEVGILRKLSHPNIVKLYSVYHQPGRCMMVMELMEGGELFDRIVAKETYNESEARDLIRILLEALRFIHAHKIVHRDLKPENLLMLSSSNDFQVKIADFGFARSVAETPCKDAIGTPNYVAPEVLTRKPYSLPVDIWSLGVIFFILLSGYPPFHEHNQQKLYRRIRNGIYAFDEEHWGSVSEEAKDLIKRMLTVNTTQRITAEEALSHPWLSGGRERPDLLANNLDNNLERLKMFNARRKLQGAVRSVIFARQMGSALGMK</sequence>
<keyword evidence="4" id="KW-0418">Kinase</keyword>
<accession>A0A835ZCS0</accession>
<dbReference type="GO" id="GO:0004672">
    <property type="term" value="F:protein kinase activity"/>
    <property type="evidence" value="ECO:0007669"/>
    <property type="project" value="InterPro"/>
</dbReference>
<feature type="non-terminal residue" evidence="4">
    <location>
        <position position="1"/>
    </location>
</feature>
<dbReference type="Gene3D" id="1.10.510.10">
    <property type="entry name" value="Transferase(Phosphotransferase) domain 1"/>
    <property type="match status" value="1"/>
</dbReference>
<dbReference type="EMBL" id="JAFCMP010000079">
    <property type="protein sequence ID" value="KAG5187894.1"/>
    <property type="molecule type" value="Genomic_DNA"/>
</dbReference>
<dbReference type="SMART" id="SM00220">
    <property type="entry name" value="S_TKc"/>
    <property type="match status" value="1"/>
</dbReference>
<dbReference type="Pfam" id="PF00069">
    <property type="entry name" value="Pkinase"/>
    <property type="match status" value="1"/>
</dbReference>
<comment type="caution">
    <text evidence="4">The sequence shown here is derived from an EMBL/GenBank/DDBJ whole genome shotgun (WGS) entry which is preliminary data.</text>
</comment>
<dbReference type="AlphaFoldDB" id="A0A835ZCS0"/>
<dbReference type="PROSITE" id="PS00108">
    <property type="entry name" value="PROTEIN_KINASE_ST"/>
    <property type="match status" value="1"/>
</dbReference>